<keyword evidence="2" id="KW-1185">Reference proteome</keyword>
<proteinExistence type="predicted"/>
<sequence>MSEATLKIELDTTECQKLIQEAKDEIGERMTYKHALMWAIDNVELIYGKPSLSAVHITDMAEIVHDYVKCLVK</sequence>
<name>A0A9X1TCD3_9BACT</name>
<protein>
    <submittedName>
        <fullName evidence="1">Uncharacterized protein</fullName>
    </submittedName>
</protein>
<dbReference type="RefSeq" id="WP_234652297.1">
    <property type="nucleotide sequence ID" value="NZ_CP094997.1"/>
</dbReference>
<evidence type="ECO:0000313" key="1">
    <source>
        <dbReference type="EMBL" id="MCF0059952.1"/>
    </source>
</evidence>
<comment type="caution">
    <text evidence="1">The sequence shown here is derived from an EMBL/GenBank/DDBJ whole genome shotgun (WGS) entry which is preliminary data.</text>
</comment>
<gene>
    <name evidence="1" type="ORF">LXM26_00495</name>
</gene>
<dbReference type="EMBL" id="JAJTTC010000001">
    <property type="protein sequence ID" value="MCF0059952.1"/>
    <property type="molecule type" value="Genomic_DNA"/>
</dbReference>
<dbReference type="AlphaFoldDB" id="A0A9X1TCD3"/>
<reference evidence="1" key="1">
    <citation type="submission" date="2021-12" db="EMBL/GenBank/DDBJ databases">
        <title>Novel species in genus Dyadobacter.</title>
        <authorList>
            <person name="Ma C."/>
        </authorList>
    </citation>
    <scope>NUCLEOTIDE SEQUENCE</scope>
    <source>
        <strain evidence="1">LJ419</strain>
    </source>
</reference>
<evidence type="ECO:0000313" key="2">
    <source>
        <dbReference type="Proteomes" id="UP001139000"/>
    </source>
</evidence>
<dbReference type="Proteomes" id="UP001139000">
    <property type="component" value="Unassembled WGS sequence"/>
</dbReference>
<accession>A0A9X1TCD3</accession>
<organism evidence="1 2">
    <name type="scientific">Dyadobacter chenwenxiniae</name>
    <dbReference type="NCBI Taxonomy" id="2906456"/>
    <lineage>
        <taxon>Bacteria</taxon>
        <taxon>Pseudomonadati</taxon>
        <taxon>Bacteroidota</taxon>
        <taxon>Cytophagia</taxon>
        <taxon>Cytophagales</taxon>
        <taxon>Spirosomataceae</taxon>
        <taxon>Dyadobacter</taxon>
    </lineage>
</organism>